<sequence length="277" mass="30444">MLGRCREAVKKYYACFPLLLQMGTLIINHSMLEKDRAKIPELIHEALALFVRVKRESGDAALARQALFLGALCHLTLGEPNETLALLEGTVELAMPPETLLASAYQMTSRLTEAKETLQTGIYQNIVVLFNYLPQYLALNMNEPAIFDETLRRALAVGDAFDLARLHPGVYVGVHLTAAQGYAMQGNAAKALDMLEGYAEIVTGDIYPLALHGDAFFNLLGGWLESIDLGPSLPRGEKTVRRSMIEAVISNPAFASLAGEPRFLLISEKLKRNLEEG</sequence>
<dbReference type="AlphaFoldDB" id="A0A645ERU4"/>
<dbReference type="EMBL" id="VSSQ01049928">
    <property type="protein sequence ID" value="MPN04002.1"/>
    <property type="molecule type" value="Genomic_DNA"/>
</dbReference>
<reference evidence="1" key="1">
    <citation type="submission" date="2019-08" db="EMBL/GenBank/DDBJ databases">
        <authorList>
            <person name="Kucharzyk K."/>
            <person name="Murdoch R.W."/>
            <person name="Higgins S."/>
            <person name="Loffler F."/>
        </authorList>
    </citation>
    <scope>NUCLEOTIDE SEQUENCE</scope>
</reference>
<organism evidence="1">
    <name type="scientific">bioreactor metagenome</name>
    <dbReference type="NCBI Taxonomy" id="1076179"/>
    <lineage>
        <taxon>unclassified sequences</taxon>
        <taxon>metagenomes</taxon>
        <taxon>ecological metagenomes</taxon>
    </lineage>
</organism>
<evidence type="ECO:0000313" key="1">
    <source>
        <dbReference type="EMBL" id="MPN04002.1"/>
    </source>
</evidence>
<comment type="caution">
    <text evidence="1">The sequence shown here is derived from an EMBL/GenBank/DDBJ whole genome shotgun (WGS) entry which is preliminary data.</text>
</comment>
<accession>A0A645ERU4</accession>
<protein>
    <recommendedName>
        <fullName evidence="2">MalT-like TPR region domain-containing protein</fullName>
    </recommendedName>
</protein>
<name>A0A645ERU4_9ZZZZ</name>
<gene>
    <name evidence="1" type="ORF">SDC9_151238</name>
</gene>
<evidence type="ECO:0008006" key="2">
    <source>
        <dbReference type="Google" id="ProtNLM"/>
    </source>
</evidence>
<proteinExistence type="predicted"/>